<protein>
    <submittedName>
        <fullName evidence="3">Uncharacterized protein</fullName>
    </submittedName>
</protein>
<evidence type="ECO:0000256" key="2">
    <source>
        <dbReference type="SAM" id="MobiDB-lite"/>
    </source>
</evidence>
<feature type="compositionally biased region" description="Polar residues" evidence="2">
    <location>
        <begin position="108"/>
        <end position="130"/>
    </location>
</feature>
<dbReference type="InterPro" id="IPR051843">
    <property type="entry name" value="CPA1_transporter"/>
</dbReference>
<evidence type="ECO:0000313" key="3">
    <source>
        <dbReference type="EMBL" id="VDO79431.1"/>
    </source>
</evidence>
<comment type="similarity">
    <text evidence="1">Belongs to the monovalent cation:proton antiporter 1 (CPA1) transporter (TC 2.A.36) family.</text>
</comment>
<keyword evidence="4" id="KW-1185">Reference proteome</keyword>
<evidence type="ECO:0000313" key="4">
    <source>
        <dbReference type="Proteomes" id="UP000277204"/>
    </source>
</evidence>
<dbReference type="PANTHER" id="PTHR31102:SF1">
    <property type="entry name" value="CATION_H+ EXCHANGER DOMAIN-CONTAINING PROTEIN"/>
    <property type="match status" value="1"/>
</dbReference>
<sequence>MVAVLPSKLNMRERLFISFAWLPKATVQAAVGPVALDTARQLNSNAKIIDWGEQGREQSAILMPLTAPYLLRQDIQSSQVLIERTNSKHSPKSNSAQSTDINNKKLYKSNQNIHHSNKSSQLNTVRNTKL</sequence>
<dbReference type="GO" id="GO:0098662">
    <property type="term" value="P:inorganic cation transmembrane transport"/>
    <property type="evidence" value="ECO:0007669"/>
    <property type="project" value="TreeGrafter"/>
</dbReference>
<dbReference type="Proteomes" id="UP000277204">
    <property type="component" value="Unassembled WGS sequence"/>
</dbReference>
<dbReference type="EMBL" id="UZAI01003392">
    <property type="protein sequence ID" value="VDO79431.1"/>
    <property type="molecule type" value="Genomic_DNA"/>
</dbReference>
<organism evidence="3 4">
    <name type="scientific">Schistosoma margrebowiei</name>
    <dbReference type="NCBI Taxonomy" id="48269"/>
    <lineage>
        <taxon>Eukaryota</taxon>
        <taxon>Metazoa</taxon>
        <taxon>Spiralia</taxon>
        <taxon>Lophotrochozoa</taxon>
        <taxon>Platyhelminthes</taxon>
        <taxon>Trematoda</taxon>
        <taxon>Digenea</taxon>
        <taxon>Strigeidida</taxon>
        <taxon>Schistosomatoidea</taxon>
        <taxon>Schistosomatidae</taxon>
        <taxon>Schistosoma</taxon>
    </lineage>
</organism>
<dbReference type="AlphaFoldDB" id="A0A183LW80"/>
<gene>
    <name evidence="3" type="ORF">SMRZ_LOCUS8055</name>
</gene>
<dbReference type="PANTHER" id="PTHR31102">
    <property type="match status" value="1"/>
</dbReference>
<dbReference type="STRING" id="48269.A0A183LW80"/>
<proteinExistence type="inferred from homology"/>
<reference evidence="3 4" key="1">
    <citation type="submission" date="2018-11" db="EMBL/GenBank/DDBJ databases">
        <authorList>
            <consortium name="Pathogen Informatics"/>
        </authorList>
    </citation>
    <scope>NUCLEOTIDE SEQUENCE [LARGE SCALE GENOMIC DNA]</scope>
    <source>
        <strain evidence="3 4">Zambia</strain>
    </source>
</reference>
<feature type="region of interest" description="Disordered" evidence="2">
    <location>
        <begin position="81"/>
        <end position="130"/>
    </location>
</feature>
<feature type="compositionally biased region" description="Polar residues" evidence="2">
    <location>
        <begin position="92"/>
        <end position="101"/>
    </location>
</feature>
<name>A0A183LW80_9TREM</name>
<accession>A0A183LW80</accession>
<evidence type="ECO:0000256" key="1">
    <source>
        <dbReference type="ARBA" id="ARBA00007367"/>
    </source>
</evidence>